<dbReference type="EC" id="1.1.1.266" evidence="3"/>
<dbReference type="Proteomes" id="UP000315471">
    <property type="component" value="Unassembled WGS sequence"/>
</dbReference>
<name>A0A5C6E5Z6_9BACT</name>
<comment type="caution">
    <text evidence="3">The sequence shown here is derived from an EMBL/GenBank/DDBJ whole genome shotgun (WGS) entry which is preliminary data.</text>
</comment>
<sequence>MKSKTYLITGATGFIGRHLLKSLVESGNRVVATRRRGSDLSSLGALANQVQWVNVDSDQSFPESLCELPSVSVILHLATAYGRNSQAVSDVVQTNVQFPLRLLEWGIQNRVGLFLNTDTCFTTDYPYLRPYTLSKQQFIEWGKQLSADSETRFLTIELQHPYGPGDSEGKFVPWLIDQCLHAERPVGLTSGEQEKDFIYVDDVVAAYRVICDSAEAIPVDTNVIPCGTGQSVRVRDFVEFVGRACGNRVPLDFGAIDQRPGEVMRSVADPAILNALDWLPGVSLEQGIERTVQAHHHRADCGDRGRR</sequence>
<organism evidence="3 4">
    <name type="scientific">Novipirellula aureliae</name>
    <dbReference type="NCBI Taxonomy" id="2527966"/>
    <lineage>
        <taxon>Bacteria</taxon>
        <taxon>Pseudomonadati</taxon>
        <taxon>Planctomycetota</taxon>
        <taxon>Planctomycetia</taxon>
        <taxon>Pirellulales</taxon>
        <taxon>Pirellulaceae</taxon>
        <taxon>Novipirellula</taxon>
    </lineage>
</organism>
<feature type="domain" description="NAD-dependent epimerase/dehydratase" evidence="2">
    <location>
        <begin position="7"/>
        <end position="218"/>
    </location>
</feature>
<dbReference type="PANTHER" id="PTHR43000">
    <property type="entry name" value="DTDP-D-GLUCOSE 4,6-DEHYDRATASE-RELATED"/>
    <property type="match status" value="1"/>
</dbReference>
<dbReference type="AlphaFoldDB" id="A0A5C6E5Z6"/>
<evidence type="ECO:0000259" key="2">
    <source>
        <dbReference type="Pfam" id="PF01370"/>
    </source>
</evidence>
<dbReference type="InterPro" id="IPR036291">
    <property type="entry name" value="NAD(P)-bd_dom_sf"/>
</dbReference>
<evidence type="ECO:0000313" key="3">
    <source>
        <dbReference type="EMBL" id="TWU44342.1"/>
    </source>
</evidence>
<gene>
    <name evidence="3" type="primary">fcf1</name>
    <name evidence="3" type="ORF">Q31b_18780</name>
</gene>
<accession>A0A5C6E5Z6</accession>
<comment type="similarity">
    <text evidence="1">Belongs to the NAD(P)-dependent epimerase/dehydratase family.</text>
</comment>
<dbReference type="EMBL" id="SJPY01000002">
    <property type="protein sequence ID" value="TWU44342.1"/>
    <property type="molecule type" value="Genomic_DNA"/>
</dbReference>
<evidence type="ECO:0000313" key="4">
    <source>
        <dbReference type="Proteomes" id="UP000315471"/>
    </source>
</evidence>
<dbReference type="GO" id="GO:0050573">
    <property type="term" value="F:dTDP-4-dehydro-6-deoxyglucose reductase activity"/>
    <property type="evidence" value="ECO:0007669"/>
    <property type="project" value="UniProtKB-EC"/>
</dbReference>
<dbReference type="Pfam" id="PF01370">
    <property type="entry name" value="Epimerase"/>
    <property type="match status" value="1"/>
</dbReference>
<proteinExistence type="inferred from homology"/>
<reference evidence="3 4" key="1">
    <citation type="submission" date="2019-02" db="EMBL/GenBank/DDBJ databases">
        <title>Deep-cultivation of Planctomycetes and their phenomic and genomic characterization uncovers novel biology.</title>
        <authorList>
            <person name="Wiegand S."/>
            <person name="Jogler M."/>
            <person name="Boedeker C."/>
            <person name="Pinto D."/>
            <person name="Vollmers J."/>
            <person name="Rivas-Marin E."/>
            <person name="Kohn T."/>
            <person name="Peeters S.H."/>
            <person name="Heuer A."/>
            <person name="Rast P."/>
            <person name="Oberbeckmann S."/>
            <person name="Bunk B."/>
            <person name="Jeske O."/>
            <person name="Meyerdierks A."/>
            <person name="Storesund J.E."/>
            <person name="Kallscheuer N."/>
            <person name="Luecker S."/>
            <person name="Lage O.M."/>
            <person name="Pohl T."/>
            <person name="Merkel B.J."/>
            <person name="Hornburger P."/>
            <person name="Mueller R.-W."/>
            <person name="Bruemmer F."/>
            <person name="Labrenz M."/>
            <person name="Spormann A.M."/>
            <person name="Op Den Camp H."/>
            <person name="Overmann J."/>
            <person name="Amann R."/>
            <person name="Jetten M.S.M."/>
            <person name="Mascher T."/>
            <person name="Medema M.H."/>
            <person name="Devos D.P."/>
            <person name="Kaster A.-K."/>
            <person name="Ovreas L."/>
            <person name="Rohde M."/>
            <person name="Galperin M.Y."/>
            <person name="Jogler C."/>
        </authorList>
    </citation>
    <scope>NUCLEOTIDE SEQUENCE [LARGE SCALE GENOMIC DNA]</scope>
    <source>
        <strain evidence="3 4">Q31b</strain>
    </source>
</reference>
<dbReference type="SUPFAM" id="SSF51735">
    <property type="entry name" value="NAD(P)-binding Rossmann-fold domains"/>
    <property type="match status" value="1"/>
</dbReference>
<evidence type="ECO:0000256" key="1">
    <source>
        <dbReference type="ARBA" id="ARBA00007637"/>
    </source>
</evidence>
<keyword evidence="4" id="KW-1185">Reference proteome</keyword>
<dbReference type="RefSeq" id="WP_197171214.1">
    <property type="nucleotide sequence ID" value="NZ_SJPY01000002.1"/>
</dbReference>
<dbReference type="Gene3D" id="3.40.50.720">
    <property type="entry name" value="NAD(P)-binding Rossmann-like Domain"/>
    <property type="match status" value="1"/>
</dbReference>
<keyword evidence="3" id="KW-0560">Oxidoreductase</keyword>
<dbReference type="InterPro" id="IPR001509">
    <property type="entry name" value="Epimerase_deHydtase"/>
</dbReference>
<protein>
    <submittedName>
        <fullName evidence="3">dTDP-4-dehydro-6-deoxyglucose reductase</fullName>
        <ecNumber evidence="3">1.1.1.266</ecNumber>
    </submittedName>
</protein>